<evidence type="ECO:0000313" key="3">
    <source>
        <dbReference type="Proteomes" id="UP001244297"/>
    </source>
</evidence>
<feature type="chain" id="PRO_5045723155" description="DUF1496 domain-containing protein" evidence="1">
    <location>
        <begin position="24"/>
        <end position="109"/>
    </location>
</feature>
<evidence type="ECO:0000256" key="1">
    <source>
        <dbReference type="SAM" id="SignalP"/>
    </source>
</evidence>
<keyword evidence="3" id="KW-1185">Reference proteome</keyword>
<sequence length="109" mass="11897">MRLVLPILAALTLTAALSRPAGAETITKGRFGCHTQEVTDRLFKLVMAGEEVAFGQLLNVSLASGECRSWKPGEEVRLESRTLTYGCLALNDSQDRCYWTPLSAIQPAN</sequence>
<evidence type="ECO:0000313" key="2">
    <source>
        <dbReference type="EMBL" id="MDN3571723.1"/>
    </source>
</evidence>
<accession>A0ABT8AR28</accession>
<organism evidence="2 3">
    <name type="scientific">Methylobacterium longum</name>
    <dbReference type="NCBI Taxonomy" id="767694"/>
    <lineage>
        <taxon>Bacteria</taxon>
        <taxon>Pseudomonadati</taxon>
        <taxon>Pseudomonadota</taxon>
        <taxon>Alphaproteobacteria</taxon>
        <taxon>Hyphomicrobiales</taxon>
        <taxon>Methylobacteriaceae</taxon>
        <taxon>Methylobacterium</taxon>
    </lineage>
</organism>
<feature type="signal peptide" evidence="1">
    <location>
        <begin position="1"/>
        <end position="23"/>
    </location>
</feature>
<protein>
    <recommendedName>
        <fullName evidence="4">DUF1496 domain-containing protein</fullName>
    </recommendedName>
</protein>
<comment type="caution">
    <text evidence="2">The sequence shown here is derived from an EMBL/GenBank/DDBJ whole genome shotgun (WGS) entry which is preliminary data.</text>
</comment>
<gene>
    <name evidence="2" type="ORF">QWZ18_13935</name>
</gene>
<reference evidence="3" key="1">
    <citation type="journal article" date="2019" name="Int. J. Syst. Evol. Microbiol.">
        <title>The Global Catalogue of Microorganisms (GCM) 10K type strain sequencing project: providing services to taxonomists for standard genome sequencing and annotation.</title>
        <authorList>
            <consortium name="The Broad Institute Genomics Platform"/>
            <consortium name="The Broad Institute Genome Sequencing Center for Infectious Disease"/>
            <person name="Wu L."/>
            <person name="Ma J."/>
        </authorList>
    </citation>
    <scope>NUCLEOTIDE SEQUENCE [LARGE SCALE GENOMIC DNA]</scope>
    <source>
        <strain evidence="3">CECT 7806</strain>
    </source>
</reference>
<name>A0ABT8AR28_9HYPH</name>
<proteinExistence type="predicted"/>
<dbReference type="EMBL" id="JAUFPT010000043">
    <property type="protein sequence ID" value="MDN3571723.1"/>
    <property type="molecule type" value="Genomic_DNA"/>
</dbReference>
<evidence type="ECO:0008006" key="4">
    <source>
        <dbReference type="Google" id="ProtNLM"/>
    </source>
</evidence>
<keyword evidence="1" id="KW-0732">Signal</keyword>
<dbReference type="RefSeq" id="WP_238288134.1">
    <property type="nucleotide sequence ID" value="NZ_BPQS01000012.1"/>
</dbReference>
<dbReference type="Proteomes" id="UP001244297">
    <property type="component" value="Unassembled WGS sequence"/>
</dbReference>